<sequence>MRSVNHLILISLNIVYPTEKPITIPLAYPIPTIFQSSIYSVHESSWSAGGVAGSFTSGLHFLVKGGPHSLGFPS</sequence>
<protein>
    <submittedName>
        <fullName evidence="1">Uncharacterized protein</fullName>
    </submittedName>
</protein>
<comment type="caution">
    <text evidence="1">The sequence shown here is derived from an EMBL/GenBank/DDBJ whole genome shotgun (WGS) entry which is preliminary data.</text>
</comment>
<dbReference type="Proteomes" id="UP001164929">
    <property type="component" value="Chromosome 11"/>
</dbReference>
<name>A0AAD6Q4J4_9ROSI</name>
<keyword evidence="2" id="KW-1185">Reference proteome</keyword>
<reference evidence="1" key="1">
    <citation type="journal article" date="2023" name="Mol. Ecol. Resour.">
        <title>Chromosome-level genome assembly of a triploid poplar Populus alba 'Berolinensis'.</title>
        <authorList>
            <person name="Chen S."/>
            <person name="Yu Y."/>
            <person name="Wang X."/>
            <person name="Wang S."/>
            <person name="Zhang T."/>
            <person name="Zhou Y."/>
            <person name="He R."/>
            <person name="Meng N."/>
            <person name="Wang Y."/>
            <person name="Liu W."/>
            <person name="Liu Z."/>
            <person name="Liu J."/>
            <person name="Guo Q."/>
            <person name="Huang H."/>
            <person name="Sederoff R.R."/>
            <person name="Wang G."/>
            <person name="Qu G."/>
            <person name="Chen S."/>
        </authorList>
    </citation>
    <scope>NUCLEOTIDE SEQUENCE</scope>
    <source>
        <strain evidence="1">SC-2020</strain>
    </source>
</reference>
<dbReference type="AlphaFoldDB" id="A0AAD6Q4J4"/>
<proteinExistence type="predicted"/>
<organism evidence="1 2">
    <name type="scientific">Populus alba x Populus x berolinensis</name>
    <dbReference type="NCBI Taxonomy" id="444605"/>
    <lineage>
        <taxon>Eukaryota</taxon>
        <taxon>Viridiplantae</taxon>
        <taxon>Streptophyta</taxon>
        <taxon>Embryophyta</taxon>
        <taxon>Tracheophyta</taxon>
        <taxon>Spermatophyta</taxon>
        <taxon>Magnoliopsida</taxon>
        <taxon>eudicotyledons</taxon>
        <taxon>Gunneridae</taxon>
        <taxon>Pentapetalae</taxon>
        <taxon>rosids</taxon>
        <taxon>fabids</taxon>
        <taxon>Malpighiales</taxon>
        <taxon>Salicaceae</taxon>
        <taxon>Saliceae</taxon>
        <taxon>Populus</taxon>
    </lineage>
</organism>
<accession>A0AAD6Q4J4</accession>
<dbReference type="EMBL" id="JAQIZT010000011">
    <property type="protein sequence ID" value="KAJ6978711.1"/>
    <property type="molecule type" value="Genomic_DNA"/>
</dbReference>
<evidence type="ECO:0000313" key="2">
    <source>
        <dbReference type="Proteomes" id="UP001164929"/>
    </source>
</evidence>
<gene>
    <name evidence="1" type="ORF">NC653_026998</name>
</gene>
<evidence type="ECO:0000313" key="1">
    <source>
        <dbReference type="EMBL" id="KAJ6978711.1"/>
    </source>
</evidence>